<reference evidence="2 3" key="1">
    <citation type="submission" date="2019-08" db="EMBL/GenBank/DDBJ databases">
        <title>Bradymonadales sp. TMQ2.</title>
        <authorList>
            <person name="Liang Q."/>
        </authorList>
    </citation>
    <scope>NUCLEOTIDE SEQUENCE [LARGE SCALE GENOMIC DNA]</scope>
    <source>
        <strain evidence="2 3">TMQ2</strain>
    </source>
</reference>
<comment type="caution">
    <text evidence="2">The sequence shown here is derived from an EMBL/GenBank/DDBJ whole genome shotgun (WGS) entry which is preliminary data.</text>
</comment>
<name>A0A5C6XHV6_9DELT</name>
<gene>
    <name evidence="2" type="ORF">FRC96_08860</name>
</gene>
<sequence length="540" mass="56738">MAATIAGALLLSAPPEVHAQSVSTRVWVLPTGGTQALWSYQVQASPQSAQITRRADIPVRLQDGSLASYTAALKMPGGHLLLGDGAGRGAVRFDGRGDEVESLSAPGQWISSPGLAVVSLLDENTPGELLMGDNSVGRAHVYDTVERRYIWSTTLGLSNASARVAATSVLPGERFALAVNWPAAELAGLLIFDRDNRNEPALALLSADHPDWPDARVVPELSTLRDMMALPSGELVVATSSALLRLSDDGEVMWQAPLAEAGVGGEFLALSWLSERFAIASTHQPGLWTSPHPNHRLLVYDTQGGSSPLTQSTPLDGAPLAIELAAGHGATRTFGFEAARGEATLSDLSTLVVYDDLMLADEAVAPGAPLGLSLGVRNEALGATFVRSFELLAAPGSCDATQAWSAARWQQEVRLWMYLEPTLQPQQELMLSGEANTAPLFIGPWCAQVVAEDRRGEGRLMGSAAPYSITAGEGADTVEVESLGRFEPGQSDADPDPEEPSLTPDAEVGGCSTGGHAPTHLGGLAMAALALVGRRVRRAT</sequence>
<proteinExistence type="predicted"/>
<organism evidence="2 3">
    <name type="scientific">Lujinxingia vulgaris</name>
    <dbReference type="NCBI Taxonomy" id="2600176"/>
    <lineage>
        <taxon>Bacteria</taxon>
        <taxon>Deltaproteobacteria</taxon>
        <taxon>Bradymonadales</taxon>
        <taxon>Lujinxingiaceae</taxon>
        <taxon>Lujinxingia</taxon>
    </lineage>
</organism>
<feature type="region of interest" description="Disordered" evidence="1">
    <location>
        <begin position="486"/>
        <end position="517"/>
    </location>
</feature>
<dbReference type="Proteomes" id="UP000321046">
    <property type="component" value="Unassembled WGS sequence"/>
</dbReference>
<dbReference type="OrthoDB" id="5485268at2"/>
<accession>A0A5C6XHV6</accession>
<evidence type="ECO:0000256" key="1">
    <source>
        <dbReference type="SAM" id="MobiDB-lite"/>
    </source>
</evidence>
<dbReference type="RefSeq" id="WP_146974137.1">
    <property type="nucleotide sequence ID" value="NZ_VOSL01000043.1"/>
</dbReference>
<evidence type="ECO:0000313" key="2">
    <source>
        <dbReference type="EMBL" id="TXD36821.1"/>
    </source>
</evidence>
<dbReference type="EMBL" id="VOSL01000043">
    <property type="protein sequence ID" value="TXD36821.1"/>
    <property type="molecule type" value="Genomic_DNA"/>
</dbReference>
<protein>
    <submittedName>
        <fullName evidence="2">Uncharacterized protein</fullName>
    </submittedName>
</protein>
<evidence type="ECO:0000313" key="3">
    <source>
        <dbReference type="Proteomes" id="UP000321046"/>
    </source>
</evidence>
<dbReference type="AlphaFoldDB" id="A0A5C6XHV6"/>